<feature type="region of interest" description="Disordered" evidence="2">
    <location>
        <begin position="92"/>
        <end position="114"/>
    </location>
</feature>
<feature type="compositionally biased region" description="Basic and acidic residues" evidence="2">
    <location>
        <begin position="347"/>
        <end position="360"/>
    </location>
</feature>
<feature type="domain" description="PPM-type phosphatase" evidence="3">
    <location>
        <begin position="517"/>
        <end position="752"/>
    </location>
</feature>
<name>A0A200PXZ2_MACCD</name>
<dbReference type="EC" id="3.1.3.16" evidence="1"/>
<feature type="region of interest" description="Disordered" evidence="2">
    <location>
        <begin position="343"/>
        <end position="369"/>
    </location>
</feature>
<evidence type="ECO:0000256" key="1">
    <source>
        <dbReference type="RuleBase" id="RU366020"/>
    </source>
</evidence>
<dbReference type="AlphaFoldDB" id="A0A200PXZ2"/>
<dbReference type="Proteomes" id="UP000195402">
    <property type="component" value="Unassembled WGS sequence"/>
</dbReference>
<keyword evidence="1" id="KW-0464">Manganese</keyword>
<comment type="similarity">
    <text evidence="1">Belongs to the PP2C family.</text>
</comment>
<evidence type="ECO:0000256" key="2">
    <source>
        <dbReference type="SAM" id="MobiDB-lite"/>
    </source>
</evidence>
<gene>
    <name evidence="4" type="ORF">BVC80_8855g2</name>
</gene>
<keyword evidence="5" id="KW-1185">Reference proteome</keyword>
<organism evidence="4 5">
    <name type="scientific">Macleaya cordata</name>
    <name type="common">Five-seeded plume-poppy</name>
    <name type="synonym">Bocconia cordata</name>
    <dbReference type="NCBI Taxonomy" id="56857"/>
    <lineage>
        <taxon>Eukaryota</taxon>
        <taxon>Viridiplantae</taxon>
        <taxon>Streptophyta</taxon>
        <taxon>Embryophyta</taxon>
        <taxon>Tracheophyta</taxon>
        <taxon>Spermatophyta</taxon>
        <taxon>Magnoliopsida</taxon>
        <taxon>Ranunculales</taxon>
        <taxon>Papaveraceae</taxon>
        <taxon>Papaveroideae</taxon>
        <taxon>Macleaya</taxon>
    </lineage>
</organism>
<keyword evidence="1" id="KW-0479">Metal-binding</keyword>
<dbReference type="SMART" id="SM00332">
    <property type="entry name" value="PP2Cc"/>
    <property type="match status" value="1"/>
</dbReference>
<evidence type="ECO:0000259" key="3">
    <source>
        <dbReference type="PROSITE" id="PS51746"/>
    </source>
</evidence>
<proteinExistence type="inferred from homology"/>
<feature type="region of interest" description="Disordered" evidence="2">
    <location>
        <begin position="401"/>
        <end position="423"/>
    </location>
</feature>
<reference evidence="4 5" key="1">
    <citation type="journal article" date="2017" name="Mol. Plant">
        <title>The Genome of Medicinal Plant Macleaya cordata Provides New Insights into Benzylisoquinoline Alkaloids Metabolism.</title>
        <authorList>
            <person name="Liu X."/>
            <person name="Liu Y."/>
            <person name="Huang P."/>
            <person name="Ma Y."/>
            <person name="Qing Z."/>
            <person name="Tang Q."/>
            <person name="Cao H."/>
            <person name="Cheng P."/>
            <person name="Zheng Y."/>
            <person name="Yuan Z."/>
            <person name="Zhou Y."/>
            <person name="Liu J."/>
            <person name="Tang Z."/>
            <person name="Zhuo Y."/>
            <person name="Zhang Y."/>
            <person name="Yu L."/>
            <person name="Huang J."/>
            <person name="Yang P."/>
            <person name="Peng Q."/>
            <person name="Zhang J."/>
            <person name="Jiang W."/>
            <person name="Zhang Z."/>
            <person name="Lin K."/>
            <person name="Ro D.K."/>
            <person name="Chen X."/>
            <person name="Xiong X."/>
            <person name="Shang Y."/>
            <person name="Huang S."/>
            <person name="Zeng J."/>
        </authorList>
    </citation>
    <scope>NUCLEOTIDE SEQUENCE [LARGE SCALE GENOMIC DNA]</scope>
    <source>
        <strain evidence="5">cv. BLH2017</strain>
        <tissue evidence="4">Root</tissue>
    </source>
</reference>
<evidence type="ECO:0000313" key="4">
    <source>
        <dbReference type="EMBL" id="OVA03109.1"/>
    </source>
</evidence>
<dbReference type="GO" id="GO:0009507">
    <property type="term" value="C:chloroplast"/>
    <property type="evidence" value="ECO:0007669"/>
    <property type="project" value="TreeGrafter"/>
</dbReference>
<evidence type="ECO:0000313" key="5">
    <source>
        <dbReference type="Proteomes" id="UP000195402"/>
    </source>
</evidence>
<sequence>MADFVTTFLDFRSINFSCFHTLCISCNISPKPYGIIKISPVRRSSIRRSAHRVFAKSSESPTKLLSESTHADFDHVLSTECSDGSIIFSFGTPRETESEESTSTEGGFEVKGGSANTVEKDDELVDPIVTEKLELSEERGSGIEGQQIVTKELEFADIHGDDHKTETISTECSTILKEEDTPVSEREQQSNGSIGEVSVDERLIHGEVSSFVNRDHTAVESVSEDSLELKEKPLKNSCGKEVTIPSMNSDTVLGAQRSSDAEEDYADNNVIDVMHPCTASEPDSVLDVDVAIDSGEDSEEKDADEVMAQTTASELYNILDEGKSYTLAEDSEENIKDNAVTLPTASEHSEDDSGKKHLDEVNPQSTTSEADRVLEVKLFYASDRGCGANINVEVIDQPSAGEFGHNQDAGISSTTTENDGKDNVIETPVSTRAESEPAQDVYNTAETSTVKSSVMVEDIAPLLTFHTESTDGDSRNNGSVEDTSSRVVEFQDIDIPLSPKTEMTAISTPGLVLYSGAAMLPHPSKALSGGEDAFFIACQNWLGVADGVGQWSLEGINAGLYAQELMENCAKIVSECQRVPVPEPDQVLIQSAAEARSPGSSTVLVAYFDGQVFHAVNIGDSGFIIIRNGTVLRRSSPMLHGFNFPLQIQRGEDAAALIERYHIDLDEGDVIVTATDGLFDNLYEQEIALIISKSLEANLKPKEIADFLAMRAQEVGRSKLGRSPFADAAKAAGYMAYSGGKLDDVTVIVSLVTNNSIL</sequence>
<dbReference type="InterPro" id="IPR036457">
    <property type="entry name" value="PPM-type-like_dom_sf"/>
</dbReference>
<dbReference type="OMA" id="NATEMRT"/>
<comment type="catalytic activity">
    <reaction evidence="1">
        <text>O-phospho-L-seryl-[protein] + H2O = L-seryl-[protein] + phosphate</text>
        <dbReference type="Rhea" id="RHEA:20629"/>
        <dbReference type="Rhea" id="RHEA-COMP:9863"/>
        <dbReference type="Rhea" id="RHEA-COMP:11604"/>
        <dbReference type="ChEBI" id="CHEBI:15377"/>
        <dbReference type="ChEBI" id="CHEBI:29999"/>
        <dbReference type="ChEBI" id="CHEBI:43474"/>
        <dbReference type="ChEBI" id="CHEBI:83421"/>
        <dbReference type="EC" id="3.1.3.16"/>
    </reaction>
</comment>
<accession>A0A200PXZ2</accession>
<dbReference type="PROSITE" id="PS51746">
    <property type="entry name" value="PPM_2"/>
    <property type="match status" value="1"/>
</dbReference>
<keyword evidence="1" id="KW-0460">Magnesium</keyword>
<dbReference type="GO" id="GO:0046872">
    <property type="term" value="F:metal ion binding"/>
    <property type="evidence" value="ECO:0007669"/>
    <property type="project" value="UniProtKB-UniRule"/>
</dbReference>
<keyword evidence="1" id="KW-0378">Hydrolase</keyword>
<comment type="cofactor">
    <cofactor evidence="1">
        <name>Mg(2+)</name>
        <dbReference type="ChEBI" id="CHEBI:18420"/>
    </cofactor>
</comment>
<comment type="catalytic activity">
    <reaction evidence="1">
        <text>O-phospho-L-threonyl-[protein] + H2O = L-threonyl-[protein] + phosphate</text>
        <dbReference type="Rhea" id="RHEA:47004"/>
        <dbReference type="Rhea" id="RHEA-COMP:11060"/>
        <dbReference type="Rhea" id="RHEA-COMP:11605"/>
        <dbReference type="ChEBI" id="CHEBI:15377"/>
        <dbReference type="ChEBI" id="CHEBI:30013"/>
        <dbReference type="ChEBI" id="CHEBI:43474"/>
        <dbReference type="ChEBI" id="CHEBI:61977"/>
        <dbReference type="EC" id="3.1.3.16"/>
    </reaction>
</comment>
<dbReference type="STRING" id="56857.A0A200PXZ2"/>
<dbReference type="SUPFAM" id="SSF81606">
    <property type="entry name" value="PP2C-like"/>
    <property type="match status" value="1"/>
</dbReference>
<comment type="cofactor">
    <cofactor evidence="1">
        <name>Mn(2+)</name>
        <dbReference type="ChEBI" id="CHEBI:29035"/>
    </cofactor>
</comment>
<dbReference type="InterPro" id="IPR039123">
    <property type="entry name" value="PPTC7"/>
</dbReference>
<protein>
    <recommendedName>
        <fullName evidence="1">Protein phosphatase</fullName>
        <ecNumber evidence="1">3.1.3.16</ecNumber>
    </recommendedName>
</protein>
<dbReference type="GO" id="GO:0004722">
    <property type="term" value="F:protein serine/threonine phosphatase activity"/>
    <property type="evidence" value="ECO:0007669"/>
    <property type="project" value="UniProtKB-EC"/>
</dbReference>
<dbReference type="OrthoDB" id="60843at2759"/>
<dbReference type="SMART" id="SM00331">
    <property type="entry name" value="PP2C_SIG"/>
    <property type="match status" value="1"/>
</dbReference>
<dbReference type="PANTHER" id="PTHR12320">
    <property type="entry name" value="PROTEIN PHOSPHATASE 2C"/>
    <property type="match status" value="1"/>
</dbReference>
<dbReference type="InParanoid" id="A0A200PXZ2"/>
<dbReference type="PANTHER" id="PTHR12320:SF1">
    <property type="entry name" value="PROTEIN PHOSPHATASE PTC7 HOMOLOG"/>
    <property type="match status" value="1"/>
</dbReference>
<dbReference type="EMBL" id="MVGT01003855">
    <property type="protein sequence ID" value="OVA03109.1"/>
    <property type="molecule type" value="Genomic_DNA"/>
</dbReference>
<dbReference type="InterPro" id="IPR001932">
    <property type="entry name" value="PPM-type_phosphatase-like_dom"/>
</dbReference>
<dbReference type="Gene3D" id="3.60.40.10">
    <property type="entry name" value="PPM-type phosphatase domain"/>
    <property type="match status" value="2"/>
</dbReference>
<comment type="caution">
    <text evidence="4">The sequence shown here is derived from an EMBL/GenBank/DDBJ whole genome shotgun (WGS) entry which is preliminary data.</text>
</comment>
<keyword evidence="1" id="KW-0904">Protein phosphatase</keyword>